<keyword evidence="8" id="KW-0653">Protein transport</keyword>
<gene>
    <name evidence="13" type="ORF">Talka_02092</name>
</gene>
<keyword evidence="11" id="KW-0175">Coiled coil</keyword>
<evidence type="ECO:0000256" key="4">
    <source>
        <dbReference type="ARBA" id="ARBA00022448"/>
    </source>
</evidence>
<dbReference type="GO" id="GO:0005886">
    <property type="term" value="C:plasma membrane"/>
    <property type="evidence" value="ECO:0007669"/>
    <property type="project" value="UniProtKB-SubCell"/>
</dbReference>
<evidence type="ECO:0000256" key="6">
    <source>
        <dbReference type="ARBA" id="ARBA00022500"/>
    </source>
</evidence>
<comment type="caution">
    <text evidence="13">The sequence shown here is derived from an EMBL/GenBank/DDBJ whole genome shotgun (WGS) entry which is preliminary data.</text>
</comment>
<keyword evidence="7" id="KW-1005">Bacterial flagellum biogenesis</keyword>
<dbReference type="RefSeq" id="WP_143891284.1">
    <property type="nucleotide sequence ID" value="NZ_VJNB01000012.1"/>
</dbReference>
<proteinExistence type="inferred from homology"/>
<evidence type="ECO:0000256" key="8">
    <source>
        <dbReference type="ARBA" id="ARBA00022927"/>
    </source>
</evidence>
<dbReference type="Gene3D" id="1.10.287.1700">
    <property type="match status" value="1"/>
</dbReference>
<feature type="coiled-coil region" evidence="11">
    <location>
        <begin position="11"/>
        <end position="52"/>
    </location>
</feature>
<dbReference type="GO" id="GO:0044781">
    <property type="term" value="P:bacterial-type flagellum organization"/>
    <property type="evidence" value="ECO:0007669"/>
    <property type="project" value="UniProtKB-KW"/>
</dbReference>
<evidence type="ECO:0000256" key="2">
    <source>
        <dbReference type="ARBA" id="ARBA00010004"/>
    </source>
</evidence>
<keyword evidence="13" id="KW-0966">Cell projection</keyword>
<comment type="similarity">
    <text evidence="2">Belongs to the FliJ family.</text>
</comment>
<accession>A0A554W4U1</accession>
<dbReference type="OrthoDB" id="9156338at2"/>
<evidence type="ECO:0000256" key="12">
    <source>
        <dbReference type="SAM" id="MobiDB-lite"/>
    </source>
</evidence>
<evidence type="ECO:0000256" key="11">
    <source>
        <dbReference type="SAM" id="Coils"/>
    </source>
</evidence>
<dbReference type="PANTHER" id="PTHR38786">
    <property type="entry name" value="FLAGELLAR FLIJ PROTEIN"/>
    <property type="match status" value="1"/>
</dbReference>
<keyword evidence="4" id="KW-0813">Transport</keyword>
<evidence type="ECO:0000313" key="13">
    <source>
        <dbReference type="EMBL" id="TSE18595.1"/>
    </source>
</evidence>
<keyword evidence="10" id="KW-1006">Bacterial flagellum protein export</keyword>
<dbReference type="GO" id="GO:0006935">
    <property type="term" value="P:chemotaxis"/>
    <property type="evidence" value="ECO:0007669"/>
    <property type="project" value="UniProtKB-KW"/>
</dbReference>
<reference evidence="13 14" key="1">
    <citation type="submission" date="2019-07" db="EMBL/GenBank/DDBJ databases">
        <title>Tepidimonas alkaliphilus YIM 72238 draft genome.</title>
        <authorList>
            <person name="Da Costa M.S."/>
            <person name="Froufe H.J.C."/>
            <person name="Egas C."/>
            <person name="Albuquerque L."/>
        </authorList>
    </citation>
    <scope>NUCLEOTIDE SEQUENCE [LARGE SCALE GENOMIC DNA]</scope>
    <source>
        <strain evidence="13 14">YIM 72238</strain>
    </source>
</reference>
<name>A0A554W4U1_9BURK</name>
<keyword evidence="5" id="KW-1003">Cell membrane</keyword>
<dbReference type="NCBIfam" id="TIGR02473">
    <property type="entry name" value="flagell_FliJ"/>
    <property type="match status" value="1"/>
</dbReference>
<keyword evidence="14" id="KW-1185">Reference proteome</keyword>
<dbReference type="GO" id="GO:0071973">
    <property type="term" value="P:bacterial-type flagellum-dependent cell motility"/>
    <property type="evidence" value="ECO:0007669"/>
    <property type="project" value="InterPro"/>
</dbReference>
<dbReference type="Pfam" id="PF02050">
    <property type="entry name" value="FliJ"/>
    <property type="match status" value="1"/>
</dbReference>
<evidence type="ECO:0000256" key="7">
    <source>
        <dbReference type="ARBA" id="ARBA00022795"/>
    </source>
</evidence>
<dbReference type="InterPro" id="IPR053716">
    <property type="entry name" value="Flag_assembly_chemotaxis_eff"/>
</dbReference>
<evidence type="ECO:0000256" key="5">
    <source>
        <dbReference type="ARBA" id="ARBA00022475"/>
    </source>
</evidence>
<keyword evidence="13" id="KW-0282">Flagellum</keyword>
<evidence type="ECO:0000256" key="3">
    <source>
        <dbReference type="ARBA" id="ARBA00020392"/>
    </source>
</evidence>
<keyword evidence="13" id="KW-0969">Cilium</keyword>
<dbReference type="AlphaFoldDB" id="A0A554W4U1"/>
<keyword evidence="6" id="KW-0145">Chemotaxis</keyword>
<dbReference type="EMBL" id="VJNB01000012">
    <property type="protein sequence ID" value="TSE18595.1"/>
    <property type="molecule type" value="Genomic_DNA"/>
</dbReference>
<feature type="compositionally biased region" description="Basic residues" evidence="12">
    <location>
        <begin position="141"/>
        <end position="150"/>
    </location>
</feature>
<evidence type="ECO:0000256" key="9">
    <source>
        <dbReference type="ARBA" id="ARBA00023136"/>
    </source>
</evidence>
<dbReference type="InterPro" id="IPR012823">
    <property type="entry name" value="Flagell_FliJ"/>
</dbReference>
<feature type="region of interest" description="Disordered" evidence="12">
    <location>
        <begin position="121"/>
        <end position="150"/>
    </location>
</feature>
<dbReference type="InterPro" id="IPR052570">
    <property type="entry name" value="FliJ"/>
</dbReference>
<evidence type="ECO:0000256" key="1">
    <source>
        <dbReference type="ARBA" id="ARBA00004413"/>
    </source>
</evidence>
<sequence length="150" mass="17651">MKRAADLAVLLELRQRQRDDALTALAQARRERQQGEQQLEQLHAYAREAEARWIERARGGVSPTLLATHRHFMARLEHATQVQRQTLEQQAQRIARCEAQLLEAERALATLKRLQARRAQQWQQHQARQEQKANDEMALQQHRRQHHPTP</sequence>
<keyword evidence="9" id="KW-0472">Membrane</keyword>
<feature type="coiled-coil region" evidence="11">
    <location>
        <begin position="87"/>
        <end position="117"/>
    </location>
</feature>
<dbReference type="Proteomes" id="UP000315736">
    <property type="component" value="Unassembled WGS sequence"/>
</dbReference>
<evidence type="ECO:0000256" key="10">
    <source>
        <dbReference type="ARBA" id="ARBA00023225"/>
    </source>
</evidence>
<evidence type="ECO:0000313" key="14">
    <source>
        <dbReference type="Proteomes" id="UP000315736"/>
    </source>
</evidence>
<dbReference type="GO" id="GO:0009288">
    <property type="term" value="C:bacterial-type flagellum"/>
    <property type="evidence" value="ECO:0007669"/>
    <property type="project" value="InterPro"/>
</dbReference>
<dbReference type="PANTHER" id="PTHR38786:SF1">
    <property type="entry name" value="FLAGELLAR FLIJ PROTEIN"/>
    <property type="match status" value="1"/>
</dbReference>
<comment type="subcellular location">
    <subcellularLocation>
        <location evidence="1">Cell membrane</location>
        <topology evidence="1">Peripheral membrane protein</topology>
        <orientation evidence="1">Cytoplasmic side</orientation>
    </subcellularLocation>
</comment>
<organism evidence="13 14">
    <name type="scientific">Tepidimonas alkaliphilus</name>
    <dbReference type="NCBI Taxonomy" id="2588942"/>
    <lineage>
        <taxon>Bacteria</taxon>
        <taxon>Pseudomonadati</taxon>
        <taxon>Pseudomonadota</taxon>
        <taxon>Betaproteobacteria</taxon>
        <taxon>Burkholderiales</taxon>
        <taxon>Tepidimonas</taxon>
    </lineage>
</organism>
<protein>
    <recommendedName>
        <fullName evidence="3">Flagellar FliJ protein</fullName>
    </recommendedName>
</protein>
<dbReference type="GO" id="GO:0015031">
    <property type="term" value="P:protein transport"/>
    <property type="evidence" value="ECO:0007669"/>
    <property type="project" value="UniProtKB-KW"/>
</dbReference>